<evidence type="ECO:0000259" key="3">
    <source>
        <dbReference type="Pfam" id="PF06283"/>
    </source>
</evidence>
<dbReference type="RefSeq" id="WP_128914406.1">
    <property type="nucleotide sequence ID" value="NZ_RDSM01000003.1"/>
</dbReference>
<dbReference type="EMBL" id="RDSM01000003">
    <property type="protein sequence ID" value="RXH54650.1"/>
    <property type="molecule type" value="Genomic_DNA"/>
</dbReference>
<dbReference type="InterPro" id="IPR029010">
    <property type="entry name" value="ThuA-like"/>
</dbReference>
<dbReference type="GO" id="GO:0016787">
    <property type="term" value="F:hydrolase activity"/>
    <property type="evidence" value="ECO:0007669"/>
    <property type="project" value="UniProtKB-KW"/>
</dbReference>
<dbReference type="SUPFAM" id="SSF52317">
    <property type="entry name" value="Class I glutamine amidotransferase-like"/>
    <property type="match status" value="1"/>
</dbReference>
<reference evidence="4 5" key="1">
    <citation type="submission" date="2018-11" db="EMBL/GenBank/DDBJ databases">
        <authorList>
            <person name="Mardanov A.V."/>
            <person name="Ravin N.V."/>
            <person name="Dedysh S.N."/>
        </authorList>
    </citation>
    <scope>NUCLEOTIDE SEQUENCE [LARGE SCALE GENOMIC DNA]</scope>
    <source>
        <strain evidence="4 5">AF10</strain>
    </source>
</reference>
<dbReference type="PANTHER" id="PTHR40469:SF2">
    <property type="entry name" value="GALACTOSE-BINDING DOMAIN-LIKE SUPERFAMILY PROTEIN"/>
    <property type="match status" value="1"/>
</dbReference>
<dbReference type="PANTHER" id="PTHR40469">
    <property type="entry name" value="SECRETED GLYCOSYL HYDROLASE"/>
    <property type="match status" value="1"/>
</dbReference>
<keyword evidence="2" id="KW-0732">Signal</keyword>
<dbReference type="InterPro" id="IPR029062">
    <property type="entry name" value="Class_I_gatase-like"/>
</dbReference>
<organism evidence="4 5">
    <name type="scientific">Granulicella sibirica</name>
    <dbReference type="NCBI Taxonomy" id="2479048"/>
    <lineage>
        <taxon>Bacteria</taxon>
        <taxon>Pseudomonadati</taxon>
        <taxon>Acidobacteriota</taxon>
        <taxon>Terriglobia</taxon>
        <taxon>Terriglobales</taxon>
        <taxon>Acidobacteriaceae</taxon>
        <taxon>Granulicella</taxon>
    </lineage>
</organism>
<evidence type="ECO:0000313" key="4">
    <source>
        <dbReference type="EMBL" id="RXH54650.1"/>
    </source>
</evidence>
<name>A0A4Q0SXE5_9BACT</name>
<reference evidence="5" key="2">
    <citation type="submission" date="2019-02" db="EMBL/GenBank/DDBJ databases">
        <title>Granulicella sibirica sp. nov., a psychrotolerant acidobacterium isolated from an organic soil layer in forested tundra, West Siberia.</title>
        <authorList>
            <person name="Oshkin I.Y."/>
            <person name="Kulichevskaya I.S."/>
            <person name="Rijpstra W.I.C."/>
            <person name="Sinninghe Damste J.S."/>
            <person name="Rakitin A.L."/>
            <person name="Ravin N.V."/>
            <person name="Dedysh S.N."/>
        </authorList>
    </citation>
    <scope>NUCLEOTIDE SEQUENCE [LARGE SCALE GENOMIC DNA]</scope>
    <source>
        <strain evidence="5">AF10</strain>
    </source>
</reference>
<evidence type="ECO:0000256" key="1">
    <source>
        <dbReference type="SAM" id="MobiDB-lite"/>
    </source>
</evidence>
<comment type="caution">
    <text evidence="4">The sequence shown here is derived from an EMBL/GenBank/DDBJ whole genome shotgun (WGS) entry which is preliminary data.</text>
</comment>
<dbReference type="OrthoDB" id="9785923at2"/>
<accession>A0A4Q0SXE5</accession>
<feature type="region of interest" description="Disordered" evidence="1">
    <location>
        <begin position="29"/>
        <end position="49"/>
    </location>
</feature>
<feature type="compositionally biased region" description="Pro residues" evidence="1">
    <location>
        <begin position="31"/>
        <end position="40"/>
    </location>
</feature>
<dbReference type="Gene3D" id="3.40.50.880">
    <property type="match status" value="1"/>
</dbReference>
<feature type="chain" id="PRO_5021029816" evidence="2">
    <location>
        <begin position="27"/>
        <end position="341"/>
    </location>
</feature>
<evidence type="ECO:0000256" key="2">
    <source>
        <dbReference type="SAM" id="SignalP"/>
    </source>
</evidence>
<feature type="signal peptide" evidence="2">
    <location>
        <begin position="1"/>
        <end position="26"/>
    </location>
</feature>
<protein>
    <submittedName>
        <fullName evidence="4">Putative glycosyl hydrolase (Putative secreted protein)</fullName>
    </submittedName>
</protein>
<sequence>MFEGKCARFAAASMAAVCLIAMPSLAQTPAATPPARPAPEPYNGNRPQSIKDGVQIQKAYREDMVAMEDAIPTKAPATPKQPRKVLVLCKAAGFVHSSIPLAAETVKAMGEKTGAYATTISYDSADITAANLAQYDAIFLDSTTLAFLDDANDAAATEARRKALMDFVRGGKGLVGIHAAVDTYHTSSRSEDSAPTGTWPEFNTMIGGYFKFHWVYPQALTVKIDDPKSPLTAMFHGQEFQIHDETYTMVQDSFSRKRVHVLTSIDYSKMSDEDKAKEKFKRTDGDYALSWIRHEGKGRVFVEVLGHSEHIYANTPMMEHVLAGIQYALGDLKADDSPSAK</sequence>
<evidence type="ECO:0000313" key="5">
    <source>
        <dbReference type="Proteomes" id="UP000289437"/>
    </source>
</evidence>
<dbReference type="Proteomes" id="UP000289437">
    <property type="component" value="Unassembled WGS sequence"/>
</dbReference>
<gene>
    <name evidence="4" type="ORF">GRAN_3754</name>
</gene>
<proteinExistence type="predicted"/>
<dbReference type="Pfam" id="PF06283">
    <property type="entry name" value="ThuA"/>
    <property type="match status" value="1"/>
</dbReference>
<feature type="domain" description="ThuA-like" evidence="3">
    <location>
        <begin position="84"/>
        <end position="328"/>
    </location>
</feature>
<dbReference type="AlphaFoldDB" id="A0A4Q0SXE5"/>
<keyword evidence="5" id="KW-1185">Reference proteome</keyword>
<keyword evidence="4" id="KW-0378">Hydrolase</keyword>